<comment type="caution">
    <text evidence="1">The sequence shown here is derived from an EMBL/GenBank/DDBJ whole genome shotgun (WGS) entry which is preliminary data.</text>
</comment>
<dbReference type="EMBL" id="QWKX01000022">
    <property type="protein sequence ID" value="RIH77768.1"/>
    <property type="molecule type" value="Genomic_DNA"/>
</dbReference>
<dbReference type="Proteomes" id="UP000266089">
    <property type="component" value="Unassembled WGS sequence"/>
</dbReference>
<organism evidence="1 2">
    <name type="scientific">Meiothermus taiwanensis</name>
    <dbReference type="NCBI Taxonomy" id="172827"/>
    <lineage>
        <taxon>Bacteria</taxon>
        <taxon>Thermotogati</taxon>
        <taxon>Deinococcota</taxon>
        <taxon>Deinococci</taxon>
        <taxon>Thermales</taxon>
        <taxon>Thermaceae</taxon>
        <taxon>Meiothermus</taxon>
    </lineage>
</organism>
<name>A0A399E1W1_9DEIN</name>
<accession>A0A399E1W1</accession>
<sequence>MALQQRIESLLRALGVPDLNVEVPSVADEEGFLEALEAAITSFVEDGEDDQSPLGLIEADPSAYDLSDEPDHEELQNAVRDFMNAGDSQLTLITPESPIQPDGGENPNKFWVFLLQMPSLSEHRWWAIVDKNGRHDTYNYGVL</sequence>
<dbReference type="OrthoDB" id="25628at2"/>
<dbReference type="AlphaFoldDB" id="A0A399E1W1"/>
<protein>
    <submittedName>
        <fullName evidence="1">Uncharacterized protein</fullName>
    </submittedName>
</protein>
<gene>
    <name evidence="1" type="ORF">Mcate_01147</name>
</gene>
<evidence type="ECO:0000313" key="2">
    <source>
        <dbReference type="Proteomes" id="UP000266089"/>
    </source>
</evidence>
<proteinExistence type="predicted"/>
<reference evidence="1 2" key="1">
    <citation type="submission" date="2018-08" db="EMBL/GenBank/DDBJ databases">
        <title>Meiothermus cateniformans JCM 15151 genome sequencing project.</title>
        <authorList>
            <person name="Da Costa M.S."/>
            <person name="Albuquerque L."/>
            <person name="Raposo P."/>
            <person name="Froufe H.J.C."/>
            <person name="Barroso C.S."/>
            <person name="Egas C."/>
        </authorList>
    </citation>
    <scope>NUCLEOTIDE SEQUENCE [LARGE SCALE GENOMIC DNA]</scope>
    <source>
        <strain evidence="1 2">JCM 15151</strain>
    </source>
</reference>
<evidence type="ECO:0000313" key="1">
    <source>
        <dbReference type="EMBL" id="RIH77768.1"/>
    </source>
</evidence>